<evidence type="ECO:0000313" key="2">
    <source>
        <dbReference type="Proteomes" id="UP000321570"/>
    </source>
</evidence>
<accession>A0A564YY41</accession>
<reference evidence="1 2" key="1">
    <citation type="submission" date="2019-07" db="EMBL/GenBank/DDBJ databases">
        <authorList>
            <person name="Jastrzebski P J."/>
            <person name="Paukszto L."/>
            <person name="Jastrzebski P J."/>
        </authorList>
    </citation>
    <scope>NUCLEOTIDE SEQUENCE [LARGE SCALE GENOMIC DNA]</scope>
    <source>
        <strain evidence="1 2">WMS-il1</strain>
    </source>
</reference>
<name>A0A564YY41_HYMDI</name>
<evidence type="ECO:0000313" key="1">
    <source>
        <dbReference type="EMBL" id="VUZ51643.1"/>
    </source>
</evidence>
<dbReference type="Proteomes" id="UP000321570">
    <property type="component" value="Unassembled WGS sequence"/>
</dbReference>
<sequence>MLSPGYYMEILLLAAHQFAVWPDITISMSFGAQFFGRSGQSQCQILASKRSSRMLISHQRDSRILSLSQIRGGVDFKVQINDTLMNWI</sequence>
<protein>
    <submittedName>
        <fullName evidence="1">Uncharacterized protein</fullName>
    </submittedName>
</protein>
<gene>
    <name evidence="1" type="ORF">WMSIL1_LOCUS10483</name>
</gene>
<dbReference type="EMBL" id="CABIJS010000444">
    <property type="protein sequence ID" value="VUZ51643.1"/>
    <property type="molecule type" value="Genomic_DNA"/>
</dbReference>
<proteinExistence type="predicted"/>
<dbReference type="AlphaFoldDB" id="A0A564YY41"/>
<keyword evidence="2" id="KW-1185">Reference proteome</keyword>
<organism evidence="1 2">
    <name type="scientific">Hymenolepis diminuta</name>
    <name type="common">Rat tapeworm</name>
    <dbReference type="NCBI Taxonomy" id="6216"/>
    <lineage>
        <taxon>Eukaryota</taxon>
        <taxon>Metazoa</taxon>
        <taxon>Spiralia</taxon>
        <taxon>Lophotrochozoa</taxon>
        <taxon>Platyhelminthes</taxon>
        <taxon>Cestoda</taxon>
        <taxon>Eucestoda</taxon>
        <taxon>Cyclophyllidea</taxon>
        <taxon>Hymenolepididae</taxon>
        <taxon>Hymenolepis</taxon>
    </lineage>
</organism>